<evidence type="ECO:0000256" key="1">
    <source>
        <dbReference type="SAM" id="Phobius"/>
    </source>
</evidence>
<sequence length="578" mass="63509">MSLKYYAELAVAVIAGLLSVNFLFQKLVLDYNRDLTPVALSEQANITTVRKKNETALYRNFLVPIGFPLTTGLGLSLGYKIRNGNFMDVWKAIMDVTGAKGNYVSLPGGSAKKDTVRKYSLPEINGMANKIITDVYEKYDVNEVGLNVSAGTLPGFVISIASMIHSVRSEGGKGLLHFLAAVPRQRNEKVEVLVIDSWQAFGMLNKSEEWYKLVIVCDDDASAMKPSEVNDMSNVVTWDSVISGYTESTKFEYDPPKDNSDELKPLFNVTSMCNQVTAFNQLNLVSSVSSFIKTFPLHHELSDSDVITDIRDTFTVAKNNVQIWPKVFSVLLLGGSAQFVTASDVTLDSLAKTTLLVCEPKTLTTITNLVKESNGASPPLQGVKLSLATAFLSEGVMVKVAKIHTPQLEQLRAIYLGEELSQEARILSFASKIPSYSKGQIQSKFTTAQLNQFRAVFGARLVVELYCPFIVMGPISETNFYDYRIFSPSVDAQVTCVGPLNTSLEGKMVNIEGNPNMDVEQRQGMLCIRGFTIGRPLGDERLAQAAKLSEDVAGSEGWIPLTGVYGLWGQDGCLYIYN</sequence>
<organism evidence="2 3">
    <name type="scientific">Maudiozyma humilis</name>
    <name type="common">Sour dough yeast</name>
    <name type="synonym">Kazachstania humilis</name>
    <dbReference type="NCBI Taxonomy" id="51915"/>
    <lineage>
        <taxon>Eukaryota</taxon>
        <taxon>Fungi</taxon>
        <taxon>Dikarya</taxon>
        <taxon>Ascomycota</taxon>
        <taxon>Saccharomycotina</taxon>
        <taxon>Saccharomycetes</taxon>
        <taxon>Saccharomycetales</taxon>
        <taxon>Saccharomycetaceae</taxon>
        <taxon>Maudiozyma</taxon>
    </lineage>
</organism>
<accession>A0AAV5RSB2</accession>
<name>A0AAV5RSB2_MAUHU</name>
<feature type="transmembrane region" description="Helical" evidence="1">
    <location>
        <begin position="61"/>
        <end position="79"/>
    </location>
</feature>
<protein>
    <submittedName>
        <fullName evidence="2">Uncharacterized protein</fullName>
    </submittedName>
</protein>
<dbReference type="AlphaFoldDB" id="A0AAV5RSB2"/>
<dbReference type="EMBL" id="BTGD01000001">
    <property type="protein sequence ID" value="GMM54027.1"/>
    <property type="molecule type" value="Genomic_DNA"/>
</dbReference>
<reference evidence="2 3" key="1">
    <citation type="journal article" date="2023" name="Elife">
        <title>Identification of key yeast species and microbe-microbe interactions impacting larval growth of Drosophila in the wild.</title>
        <authorList>
            <person name="Mure A."/>
            <person name="Sugiura Y."/>
            <person name="Maeda R."/>
            <person name="Honda K."/>
            <person name="Sakurai N."/>
            <person name="Takahashi Y."/>
            <person name="Watada M."/>
            <person name="Katoh T."/>
            <person name="Gotoh A."/>
            <person name="Gotoh Y."/>
            <person name="Taniguchi I."/>
            <person name="Nakamura K."/>
            <person name="Hayashi T."/>
            <person name="Katayama T."/>
            <person name="Uemura T."/>
            <person name="Hattori Y."/>
        </authorList>
    </citation>
    <scope>NUCLEOTIDE SEQUENCE [LARGE SCALE GENOMIC DNA]</scope>
    <source>
        <strain evidence="2 3">KH-74</strain>
    </source>
</reference>
<proteinExistence type="predicted"/>
<evidence type="ECO:0000313" key="3">
    <source>
        <dbReference type="Proteomes" id="UP001377567"/>
    </source>
</evidence>
<feature type="transmembrane region" description="Helical" evidence="1">
    <location>
        <begin position="6"/>
        <end position="24"/>
    </location>
</feature>
<comment type="caution">
    <text evidence="2">The sequence shown here is derived from an EMBL/GenBank/DDBJ whole genome shotgun (WGS) entry which is preliminary data.</text>
</comment>
<dbReference type="Proteomes" id="UP001377567">
    <property type="component" value="Unassembled WGS sequence"/>
</dbReference>
<keyword evidence="1" id="KW-1133">Transmembrane helix</keyword>
<keyword evidence="1" id="KW-0812">Transmembrane</keyword>
<evidence type="ECO:0000313" key="2">
    <source>
        <dbReference type="EMBL" id="GMM54027.1"/>
    </source>
</evidence>
<gene>
    <name evidence="2" type="ORF">DAKH74_006430</name>
</gene>
<keyword evidence="1" id="KW-0472">Membrane</keyword>
<keyword evidence="3" id="KW-1185">Reference proteome</keyword>